<dbReference type="InterPro" id="IPR050807">
    <property type="entry name" value="TransReg_Diox_bact_type"/>
</dbReference>
<evidence type="ECO:0000313" key="3">
    <source>
        <dbReference type="EMBL" id="SNR89106.1"/>
    </source>
</evidence>
<dbReference type="RefSeq" id="WP_089313571.1">
    <property type="nucleotide sequence ID" value="NZ_FZNP01000008.1"/>
</dbReference>
<dbReference type="CDD" id="cd00093">
    <property type="entry name" value="HTH_XRE"/>
    <property type="match status" value="1"/>
</dbReference>
<dbReference type="GO" id="GO:0003700">
    <property type="term" value="F:DNA-binding transcription factor activity"/>
    <property type="evidence" value="ECO:0007669"/>
    <property type="project" value="TreeGrafter"/>
</dbReference>
<dbReference type="EMBL" id="FZNP01000008">
    <property type="protein sequence ID" value="SNR89106.1"/>
    <property type="molecule type" value="Genomic_DNA"/>
</dbReference>
<dbReference type="InterPro" id="IPR001387">
    <property type="entry name" value="Cro/C1-type_HTH"/>
</dbReference>
<keyword evidence="1" id="KW-0238">DNA-binding</keyword>
<dbReference type="SUPFAM" id="SSF51182">
    <property type="entry name" value="RmlC-like cupins"/>
    <property type="match status" value="1"/>
</dbReference>
<feature type="domain" description="HTH cro/C1-type" evidence="2">
    <location>
        <begin position="27"/>
        <end position="81"/>
    </location>
</feature>
<dbReference type="SMART" id="SM00530">
    <property type="entry name" value="HTH_XRE"/>
    <property type="match status" value="1"/>
</dbReference>
<evidence type="ECO:0000313" key="4">
    <source>
        <dbReference type="Proteomes" id="UP000198420"/>
    </source>
</evidence>
<dbReference type="SUPFAM" id="SSF47413">
    <property type="entry name" value="lambda repressor-like DNA-binding domains"/>
    <property type="match status" value="1"/>
</dbReference>
<keyword evidence="4" id="KW-1185">Reference proteome</keyword>
<dbReference type="InterPro" id="IPR014710">
    <property type="entry name" value="RmlC-like_jellyroll"/>
</dbReference>
<accession>A0A239A0B2</accession>
<protein>
    <submittedName>
        <fullName evidence="3">Transcriptional regulator, XRE family with cupin sensor</fullName>
    </submittedName>
</protein>
<dbReference type="GO" id="GO:0005829">
    <property type="term" value="C:cytosol"/>
    <property type="evidence" value="ECO:0007669"/>
    <property type="project" value="TreeGrafter"/>
</dbReference>
<dbReference type="CDD" id="cd02209">
    <property type="entry name" value="cupin_XRE_C"/>
    <property type="match status" value="1"/>
</dbReference>
<dbReference type="AlphaFoldDB" id="A0A239A0B2"/>
<dbReference type="OrthoDB" id="5114244at2"/>
<dbReference type="PANTHER" id="PTHR46797">
    <property type="entry name" value="HTH-TYPE TRANSCRIPTIONAL REGULATOR"/>
    <property type="match status" value="1"/>
</dbReference>
<evidence type="ECO:0000256" key="1">
    <source>
        <dbReference type="ARBA" id="ARBA00023125"/>
    </source>
</evidence>
<proteinExistence type="predicted"/>
<dbReference type="InterPro" id="IPR011051">
    <property type="entry name" value="RmlC_Cupin_sf"/>
</dbReference>
<sequence>MPRSAESTEAGQPGNPTPTMAVVGNLVRELRRTADLSIAALAQAADLSPGLLSQIERGQGNPSFTTLVKLAQALDVPVGRFFLADTAAGALVRAGTHRRLLLADENLEYTLITPHMNGRLGMIKAQVAAGWSNESTPFEHPGEECILITEGELMVSVAGTMHTLYEGDSLTYDSSLSHWYRNATDSNAVLVGAMTPPSF</sequence>
<organism evidence="3 4">
    <name type="scientific">Actinomadura mexicana</name>
    <dbReference type="NCBI Taxonomy" id="134959"/>
    <lineage>
        <taxon>Bacteria</taxon>
        <taxon>Bacillati</taxon>
        <taxon>Actinomycetota</taxon>
        <taxon>Actinomycetes</taxon>
        <taxon>Streptosporangiales</taxon>
        <taxon>Thermomonosporaceae</taxon>
        <taxon>Actinomadura</taxon>
    </lineage>
</organism>
<evidence type="ECO:0000259" key="2">
    <source>
        <dbReference type="PROSITE" id="PS50943"/>
    </source>
</evidence>
<dbReference type="PANTHER" id="PTHR46797:SF1">
    <property type="entry name" value="METHYLPHOSPHONATE SYNTHASE"/>
    <property type="match status" value="1"/>
</dbReference>
<dbReference type="Gene3D" id="2.60.120.10">
    <property type="entry name" value="Jelly Rolls"/>
    <property type="match status" value="1"/>
</dbReference>
<gene>
    <name evidence="3" type="ORF">SAMN06265355_108113</name>
</gene>
<dbReference type="Pfam" id="PF01381">
    <property type="entry name" value="HTH_3"/>
    <property type="match status" value="1"/>
</dbReference>
<name>A0A239A0B2_9ACTN</name>
<dbReference type="Gene3D" id="1.10.260.40">
    <property type="entry name" value="lambda repressor-like DNA-binding domains"/>
    <property type="match status" value="1"/>
</dbReference>
<dbReference type="PROSITE" id="PS50943">
    <property type="entry name" value="HTH_CROC1"/>
    <property type="match status" value="1"/>
</dbReference>
<dbReference type="InterPro" id="IPR013096">
    <property type="entry name" value="Cupin_2"/>
</dbReference>
<dbReference type="Proteomes" id="UP000198420">
    <property type="component" value="Unassembled WGS sequence"/>
</dbReference>
<reference evidence="4" key="1">
    <citation type="submission" date="2017-06" db="EMBL/GenBank/DDBJ databases">
        <authorList>
            <person name="Varghese N."/>
            <person name="Submissions S."/>
        </authorList>
    </citation>
    <scope>NUCLEOTIDE SEQUENCE [LARGE SCALE GENOMIC DNA]</scope>
    <source>
        <strain evidence="4">DSM 44485</strain>
    </source>
</reference>
<dbReference type="InterPro" id="IPR010982">
    <property type="entry name" value="Lambda_DNA-bd_dom_sf"/>
</dbReference>
<dbReference type="GO" id="GO:0003677">
    <property type="term" value="F:DNA binding"/>
    <property type="evidence" value="ECO:0007669"/>
    <property type="project" value="UniProtKB-KW"/>
</dbReference>
<dbReference type="Pfam" id="PF07883">
    <property type="entry name" value="Cupin_2"/>
    <property type="match status" value="1"/>
</dbReference>